<keyword evidence="6" id="KW-1185">Reference proteome</keyword>
<accession>A0A6H0XJ64</accession>
<name>A0A6H0XJ64_9PEZI</name>
<feature type="transmembrane region" description="Helical" evidence="2">
    <location>
        <begin position="728"/>
        <end position="746"/>
    </location>
</feature>
<dbReference type="EMBL" id="CP051139">
    <property type="protein sequence ID" value="QIW94755.1"/>
    <property type="molecule type" value="Genomic_DNA"/>
</dbReference>
<gene>
    <name evidence="5" type="ORF">AMS68_000273</name>
</gene>
<dbReference type="AlphaFoldDB" id="A0A6H0XJ64"/>
<keyword evidence="2" id="KW-0812">Transmembrane</keyword>
<evidence type="ECO:0000259" key="4">
    <source>
        <dbReference type="Pfam" id="PF26640"/>
    </source>
</evidence>
<evidence type="ECO:0000259" key="3">
    <source>
        <dbReference type="Pfam" id="PF06985"/>
    </source>
</evidence>
<keyword evidence="2" id="KW-0472">Membrane</keyword>
<dbReference type="Pfam" id="PF06985">
    <property type="entry name" value="HET"/>
    <property type="match status" value="1"/>
</dbReference>
<dbReference type="InterPro" id="IPR010730">
    <property type="entry name" value="HET"/>
</dbReference>
<evidence type="ECO:0000313" key="5">
    <source>
        <dbReference type="EMBL" id="QIW94755.1"/>
    </source>
</evidence>
<dbReference type="Proteomes" id="UP000503462">
    <property type="component" value="Chromosome 1"/>
</dbReference>
<dbReference type="PANTHER" id="PTHR10622">
    <property type="entry name" value="HET DOMAIN-CONTAINING PROTEIN"/>
    <property type="match status" value="1"/>
</dbReference>
<organism evidence="5 6">
    <name type="scientific">Peltaster fructicola</name>
    <dbReference type="NCBI Taxonomy" id="286661"/>
    <lineage>
        <taxon>Eukaryota</taxon>
        <taxon>Fungi</taxon>
        <taxon>Dikarya</taxon>
        <taxon>Ascomycota</taxon>
        <taxon>Pezizomycotina</taxon>
        <taxon>Dothideomycetes</taxon>
        <taxon>Dothideomycetes incertae sedis</taxon>
        <taxon>Peltaster</taxon>
    </lineage>
</organism>
<evidence type="ECO:0000313" key="6">
    <source>
        <dbReference type="Proteomes" id="UP000503462"/>
    </source>
</evidence>
<evidence type="ECO:0000256" key="2">
    <source>
        <dbReference type="SAM" id="Phobius"/>
    </source>
</evidence>
<feature type="domain" description="Heterokaryon incompatibility" evidence="3">
    <location>
        <begin position="41"/>
        <end position="213"/>
    </location>
</feature>
<feature type="transmembrane region" description="Helical" evidence="2">
    <location>
        <begin position="636"/>
        <end position="658"/>
    </location>
</feature>
<evidence type="ECO:0000256" key="1">
    <source>
        <dbReference type="SAM" id="MobiDB-lite"/>
    </source>
</evidence>
<dbReference type="InterPro" id="IPR058525">
    <property type="entry name" value="DUF8212"/>
</dbReference>
<dbReference type="Pfam" id="PF26640">
    <property type="entry name" value="DUF8212"/>
    <property type="match status" value="1"/>
</dbReference>
<feature type="transmembrane region" description="Helical" evidence="2">
    <location>
        <begin position="670"/>
        <end position="691"/>
    </location>
</feature>
<proteinExistence type="predicted"/>
<reference evidence="5 6" key="1">
    <citation type="journal article" date="2016" name="Sci. Rep.">
        <title>Peltaster fructicola genome reveals evolution from an invasive phytopathogen to an ectophytic parasite.</title>
        <authorList>
            <person name="Xu C."/>
            <person name="Chen H."/>
            <person name="Gleason M.L."/>
            <person name="Xu J.R."/>
            <person name="Liu H."/>
            <person name="Zhang R."/>
            <person name="Sun G."/>
        </authorList>
    </citation>
    <scope>NUCLEOTIDE SEQUENCE [LARGE SCALE GENOMIC DNA]</scope>
    <source>
        <strain evidence="5 6">LNHT1506</strain>
    </source>
</reference>
<feature type="region of interest" description="Disordered" evidence="1">
    <location>
        <begin position="141"/>
        <end position="163"/>
    </location>
</feature>
<dbReference type="PANTHER" id="PTHR10622:SF10">
    <property type="entry name" value="HET DOMAIN-CONTAINING PROTEIN"/>
    <property type="match status" value="1"/>
</dbReference>
<keyword evidence="2" id="KW-1133">Transmembrane helix</keyword>
<sequence>MPLRLLRTDEAEELKFDIVTDESLINNDVTNPLDGRKSFRYAILSHRWRDEEVTLLDCADLRKARAMAGWQKLDAFRTVARGNGYEHVWMDTCCIDKRSSTELSEALNSMFRWYEMAHICYAYLDDVHDTWGPRDIPPSSMIPRPTQEGEFPHRRPNSGCDDKDSLVTTRTVVDEDFNPARGLTVYRPLLPSDEKWANLVCSEWFTRGWTLQEMIAPTNLVFCNSTWTMIRECRAIAGLIAAASGVDEALLVGERTIEDYSIAQKLSWASCRKTTLPEDRAYSLFGILDTRIPIFYGEGVFAFHRLQEQLLMSTTDTTIFAWQDRGASSEVRKRASLLASSPDVFKNSGHITSVPTTAQQQRLQVIGSRVLRIDTFVYKPWDGFSGGLSGDTRQDTGAIQIVIGCVDNAPHTLITLSLRRNAVKDSAYTITMPGKQRLQKQDMFSAQDMDQTITLDVWRSSDDRQREHEPHDEQKLIFRSKHTSGCDIVLDLIWAWPKALWDDERGAFIWRESQNEEQFKGIVKLAVRSYWSCVEIKLIVTKGRGEPATVTIRSSTLRNNIPGYRMLVKASRFFPSKVPGSVAMHNAGPHYLKASVQERSMLQQQVQVVELELIDISQVATINFLKTTTILAHCCAYLIIMLSGVIVLALPVVLFVGMRILDYQGLDGSSLILLLLVLLIGTGTLLSGFLLTKVDKRVDVYHSYGRSWPILRAIRIISHCYLTPRRTWFLFLNSAAFALCIPYLMLIKPHGGNLNHEDLDAFDEAGLSVEQASLSLRTVCFARLIIGHANWVSDRVALVGLGLDHHIFLSDSFMEVGLPQI</sequence>
<dbReference type="OrthoDB" id="20872at2759"/>
<protein>
    <submittedName>
        <fullName evidence="5">Uncharacterized protein</fullName>
    </submittedName>
</protein>
<feature type="domain" description="DUF8212" evidence="4">
    <location>
        <begin position="302"/>
        <end position="365"/>
    </location>
</feature>